<evidence type="ECO:0000256" key="7">
    <source>
        <dbReference type="SAM" id="Phobius"/>
    </source>
</evidence>
<feature type="transmembrane region" description="Helical" evidence="7">
    <location>
        <begin position="362"/>
        <end position="387"/>
    </location>
</feature>
<feature type="transmembrane region" description="Helical" evidence="7">
    <location>
        <begin position="278"/>
        <end position="301"/>
    </location>
</feature>
<feature type="transmembrane region" description="Helical" evidence="7">
    <location>
        <begin position="614"/>
        <end position="634"/>
    </location>
</feature>
<feature type="transmembrane region" description="Helical" evidence="7">
    <location>
        <begin position="687"/>
        <end position="714"/>
    </location>
</feature>
<feature type="transmembrane region" description="Helical" evidence="7">
    <location>
        <begin position="726"/>
        <end position="754"/>
    </location>
</feature>
<evidence type="ECO:0000259" key="8">
    <source>
        <dbReference type="PROSITE" id="PS50156"/>
    </source>
</evidence>
<dbReference type="EMBL" id="JBHSON010000011">
    <property type="protein sequence ID" value="MFC5745946.1"/>
    <property type="molecule type" value="Genomic_DNA"/>
</dbReference>
<feature type="transmembrane region" description="Helical" evidence="7">
    <location>
        <begin position="230"/>
        <end position="251"/>
    </location>
</feature>
<keyword evidence="4 7" id="KW-1133">Transmembrane helix</keyword>
<gene>
    <name evidence="9" type="ORF">ACFPZN_10035</name>
</gene>
<dbReference type="InterPro" id="IPR050545">
    <property type="entry name" value="Mycobact_MmpL"/>
</dbReference>
<feature type="transmembrane region" description="Helical" evidence="7">
    <location>
        <begin position="307"/>
        <end position="331"/>
    </location>
</feature>
<dbReference type="PROSITE" id="PS50156">
    <property type="entry name" value="SSD"/>
    <property type="match status" value="1"/>
</dbReference>
<feature type="compositionally biased region" description="Basic and acidic residues" evidence="6">
    <location>
        <begin position="430"/>
        <end position="448"/>
    </location>
</feature>
<feature type="transmembrane region" description="Helical" evidence="7">
    <location>
        <begin position="583"/>
        <end position="602"/>
    </location>
</feature>
<comment type="subcellular location">
    <subcellularLocation>
        <location evidence="1">Cell membrane</location>
        <topology evidence="1">Multi-pass membrane protein</topology>
    </subcellularLocation>
</comment>
<dbReference type="Pfam" id="PF03176">
    <property type="entry name" value="MMPL"/>
    <property type="match status" value="2"/>
</dbReference>
<dbReference type="SUPFAM" id="SSF82866">
    <property type="entry name" value="Multidrug efflux transporter AcrB transmembrane domain"/>
    <property type="match status" value="2"/>
</dbReference>
<dbReference type="RefSeq" id="WP_378281566.1">
    <property type="nucleotide sequence ID" value="NZ_JBHSON010000011.1"/>
</dbReference>
<evidence type="ECO:0000256" key="6">
    <source>
        <dbReference type="SAM" id="MobiDB-lite"/>
    </source>
</evidence>
<evidence type="ECO:0000313" key="10">
    <source>
        <dbReference type="Proteomes" id="UP001596074"/>
    </source>
</evidence>
<organism evidence="9 10">
    <name type="scientific">Actinomadura rugatobispora</name>
    <dbReference type="NCBI Taxonomy" id="1994"/>
    <lineage>
        <taxon>Bacteria</taxon>
        <taxon>Bacillati</taxon>
        <taxon>Actinomycetota</taxon>
        <taxon>Actinomycetes</taxon>
        <taxon>Streptosporangiales</taxon>
        <taxon>Thermomonosporaceae</taxon>
        <taxon>Actinomadura</taxon>
    </lineage>
</organism>
<keyword evidence="5 7" id="KW-0472">Membrane</keyword>
<feature type="transmembrane region" description="Helical" evidence="7">
    <location>
        <begin position="646"/>
        <end position="666"/>
    </location>
</feature>
<evidence type="ECO:0000256" key="5">
    <source>
        <dbReference type="ARBA" id="ARBA00023136"/>
    </source>
</evidence>
<dbReference type="PANTHER" id="PTHR33406">
    <property type="entry name" value="MEMBRANE PROTEIN MJ1562-RELATED"/>
    <property type="match status" value="1"/>
</dbReference>
<reference evidence="10" key="1">
    <citation type="journal article" date="2019" name="Int. J. Syst. Evol. Microbiol.">
        <title>The Global Catalogue of Microorganisms (GCM) 10K type strain sequencing project: providing services to taxonomists for standard genome sequencing and annotation.</title>
        <authorList>
            <consortium name="The Broad Institute Genomics Platform"/>
            <consortium name="The Broad Institute Genome Sequencing Center for Infectious Disease"/>
            <person name="Wu L."/>
            <person name="Ma J."/>
        </authorList>
    </citation>
    <scope>NUCLEOTIDE SEQUENCE [LARGE SCALE GENOMIC DNA]</scope>
    <source>
        <strain evidence="10">KCTC 42087</strain>
    </source>
</reference>
<dbReference type="Proteomes" id="UP001596074">
    <property type="component" value="Unassembled WGS sequence"/>
</dbReference>
<dbReference type="InterPro" id="IPR000731">
    <property type="entry name" value="SSD"/>
</dbReference>
<evidence type="ECO:0000256" key="4">
    <source>
        <dbReference type="ARBA" id="ARBA00022989"/>
    </source>
</evidence>
<evidence type="ECO:0000256" key="3">
    <source>
        <dbReference type="ARBA" id="ARBA00022692"/>
    </source>
</evidence>
<dbReference type="Gene3D" id="1.20.1640.10">
    <property type="entry name" value="Multidrug efflux transporter AcrB transmembrane domain"/>
    <property type="match status" value="2"/>
</dbReference>
<comment type="caution">
    <text evidence="9">The sequence shown here is derived from an EMBL/GenBank/DDBJ whole genome shotgun (WGS) entry which is preliminary data.</text>
</comment>
<feature type="domain" description="SSD" evidence="8">
    <location>
        <begin position="204"/>
        <end position="329"/>
    </location>
</feature>
<protein>
    <submittedName>
        <fullName evidence="9">MMPL family transporter</fullName>
    </submittedName>
</protein>
<accession>A0ABW0ZSA9</accession>
<feature type="region of interest" description="Disordered" evidence="6">
    <location>
        <begin position="430"/>
        <end position="491"/>
    </location>
</feature>
<proteinExistence type="predicted"/>
<keyword evidence="10" id="KW-1185">Reference proteome</keyword>
<evidence type="ECO:0000313" key="9">
    <source>
        <dbReference type="EMBL" id="MFC5745946.1"/>
    </source>
</evidence>
<keyword evidence="3 7" id="KW-0812">Transmembrane</keyword>
<evidence type="ECO:0000256" key="1">
    <source>
        <dbReference type="ARBA" id="ARBA00004651"/>
    </source>
</evidence>
<feature type="transmembrane region" description="Helical" evidence="7">
    <location>
        <begin position="205"/>
        <end position="224"/>
    </location>
</feature>
<feature type="transmembrane region" description="Helical" evidence="7">
    <location>
        <begin position="180"/>
        <end position="198"/>
    </location>
</feature>
<evidence type="ECO:0000256" key="2">
    <source>
        <dbReference type="ARBA" id="ARBA00022475"/>
    </source>
</evidence>
<name>A0ABW0ZSA9_9ACTN</name>
<dbReference type="InterPro" id="IPR004869">
    <property type="entry name" value="MMPL_dom"/>
</dbReference>
<dbReference type="PANTHER" id="PTHR33406:SF13">
    <property type="entry name" value="MEMBRANE PROTEIN YDFJ"/>
    <property type="match status" value="1"/>
</dbReference>
<sequence>MARFLDRLGRLCARRRWAVFGIWAVLIAGTGVLGVVQGGIFVQQSTLPGTETQRAIDTMRADFPAISGPTATVVFHSTPESSPGDWRVALVVGESIENITKLDRVAFAENPYVTGMGGMKSHDAVAIRVNFTGDMGDVSHADLDALDEAVEPARMAGLDVKFGGITAMLLNQPKGGPQEGAGIMLAMVVLLLAFGSYLAAGVPILISLCGMVVAYSVIHLAAGLFEVHPISPMVAAMLGIGAGIDYALFIVTRYRQQLAAGDDVETAVGRAMAHAGHAVVFAGGTVVFAICGLFLSGITFIGRIGLASAVAVGLMVLAALTLLPAVLAAIGTRIDRYRLPRVRPDRSSQRWERWGRHVDRRAWPYAIVATLLLLVMAIPTLSMRFGVMADSTSSPQMAARQAYDVVAKEFGAGHYSPFVVVAKVPGQAERVKPPTLPKEKDEKRKEEPADPGLTGLSGITGPASPTPSPSAPPGGTTPQVKGAPDLTKKPDRRAVLLAQDLKRRVSEVPGVAFVAEPVITGTTATVQVIPSGAPHDKATGDLVHRLRGVELPAAKAAYPGAAVYLGGENPAIIDMADMVGGRMLTVVVAVVSVALVLLVIAFRSILVPIKAALMNLLSIGASFGVVTAVFQWGWGIQLLGVDQATPIMSFVPLFMFALIFGLSMDYEVFLLSRIREEYDRSGDPHGSVVTGIAATARLITSAALIMIFVFLSFMPQPDPTVKMMSLGLSVAVAVDATIVRLVLVPALMSLLGHANWWFPGRRKRTEEPRPPAVPSRYAWTARRNGDGRGADGPVFAFRDAGPVALRRARVPVGATAPERDAEPGD</sequence>
<keyword evidence="2" id="KW-1003">Cell membrane</keyword>
<feature type="transmembrane region" description="Helical" evidence="7">
    <location>
        <begin position="20"/>
        <end position="42"/>
    </location>
</feature>